<keyword evidence="4 10" id="KW-0418">Kinase</keyword>
<dbReference type="GO" id="GO:0005524">
    <property type="term" value="F:ATP binding"/>
    <property type="evidence" value="ECO:0007669"/>
    <property type="project" value="UniProtKB-UniRule"/>
</dbReference>
<gene>
    <name evidence="10" type="ORF">J0M35_05015</name>
</gene>
<dbReference type="CDD" id="cd14014">
    <property type="entry name" value="STKc_PknB_like"/>
    <property type="match status" value="1"/>
</dbReference>
<dbReference type="InterPro" id="IPR008271">
    <property type="entry name" value="Ser/Thr_kinase_AS"/>
</dbReference>
<feature type="region of interest" description="Disordered" evidence="8">
    <location>
        <begin position="380"/>
        <end position="436"/>
    </location>
</feature>
<keyword evidence="7" id="KW-0175">Coiled coil</keyword>
<dbReference type="PROSITE" id="PS50011">
    <property type="entry name" value="PROTEIN_KINASE_DOM"/>
    <property type="match status" value="1"/>
</dbReference>
<feature type="coiled-coil region" evidence="7">
    <location>
        <begin position="313"/>
        <end position="347"/>
    </location>
</feature>
<evidence type="ECO:0000256" key="3">
    <source>
        <dbReference type="ARBA" id="ARBA00022741"/>
    </source>
</evidence>
<feature type="binding site" evidence="6">
    <location>
        <position position="59"/>
    </location>
    <ligand>
        <name>ATP</name>
        <dbReference type="ChEBI" id="CHEBI:30616"/>
    </ligand>
</feature>
<keyword evidence="5 6" id="KW-0067">ATP-binding</keyword>
<dbReference type="EMBL" id="JAFLCK010000005">
    <property type="protein sequence ID" value="MBN8659700.1"/>
    <property type="molecule type" value="Genomic_DNA"/>
</dbReference>
<keyword evidence="2" id="KW-0808">Transferase</keyword>
<reference evidence="10" key="1">
    <citation type="submission" date="2021-02" db="EMBL/GenBank/DDBJ databases">
        <title>Genome-Resolved Metagenomics of a Microbial Community Performing Photosynthetic Biological Nutrient Removal.</title>
        <authorList>
            <person name="Mcdaniel E.A."/>
        </authorList>
    </citation>
    <scope>NUCLEOTIDE SEQUENCE</scope>
    <source>
        <strain evidence="10">UWPOB_OBS1</strain>
    </source>
</reference>
<evidence type="ECO:0000259" key="9">
    <source>
        <dbReference type="PROSITE" id="PS50011"/>
    </source>
</evidence>
<sequence length="528" mass="58714">MVGGFGNEIGMNERDPRRDGPFVLRGRWQVVDYLGQGGMGTVYLAYDLNLDKRKCVVKKLRDDFFREEDKAKAQQFFLREANVLAKLQHPNIVLVLDSFQDQDDYYLVMEYVEGHNLHDMLKEREEPFSEEQVLVWARQICDVLSYLHSNDPPVIYRDLKPSNIMIDTKDRVKLVDFGIARLYQDEGDNTHVVSQGYSPPEQYWGGADPRSDIYALGATMHFLLTGAEPLALTICKPAEIDEEISEATDLIVQRATQQDVYLRYQSAQDMKEELEFVLQGEEEVKPGFRWVELTVGVLITFLSVGAWFAYSKFVELKGEVDKKQSEISKYEKNIAEVKAREASLKKETVAKMEKLMRERQEDNLNQGQAPASLFSQMPQNSHANNLFGTNSSTNSGTNSGVPSGFPSFGFPSARNNQPAAGSNIGGGSGGGDMSISGLFKELNANKSKGRRVQGGAGGGTQQMQSAEQNSGNSSPNALNYPSYAVNSGQSPIQPAGRAQISGEAQIDREEGQMTDQDALSPLEQDIQR</sequence>
<dbReference type="SMART" id="SM00220">
    <property type="entry name" value="S_TKc"/>
    <property type="match status" value="1"/>
</dbReference>
<evidence type="ECO:0000256" key="2">
    <source>
        <dbReference type="ARBA" id="ARBA00022679"/>
    </source>
</evidence>
<accession>A0A8J7PH03</accession>
<dbReference type="InterPro" id="IPR000719">
    <property type="entry name" value="Prot_kinase_dom"/>
</dbReference>
<evidence type="ECO:0000256" key="6">
    <source>
        <dbReference type="PROSITE-ProRule" id="PRU10141"/>
    </source>
</evidence>
<dbReference type="EC" id="2.7.11.1" evidence="1"/>
<dbReference type="Proteomes" id="UP000664277">
    <property type="component" value="Unassembled WGS sequence"/>
</dbReference>
<evidence type="ECO:0000256" key="4">
    <source>
        <dbReference type="ARBA" id="ARBA00022777"/>
    </source>
</evidence>
<dbReference type="InterPro" id="IPR011009">
    <property type="entry name" value="Kinase-like_dom_sf"/>
</dbReference>
<feature type="domain" description="Protein kinase" evidence="9">
    <location>
        <begin position="28"/>
        <end position="302"/>
    </location>
</feature>
<dbReference type="PROSITE" id="PS00108">
    <property type="entry name" value="PROTEIN_KINASE_ST"/>
    <property type="match status" value="1"/>
</dbReference>
<keyword evidence="3 6" id="KW-0547">Nucleotide-binding</keyword>
<comment type="caution">
    <text evidence="10">The sequence shown here is derived from an EMBL/GenBank/DDBJ whole genome shotgun (WGS) entry which is preliminary data.</text>
</comment>
<dbReference type="GO" id="GO:0004674">
    <property type="term" value="F:protein serine/threonine kinase activity"/>
    <property type="evidence" value="ECO:0007669"/>
    <property type="project" value="UniProtKB-EC"/>
</dbReference>
<dbReference type="InterPro" id="IPR017441">
    <property type="entry name" value="Protein_kinase_ATP_BS"/>
</dbReference>
<evidence type="ECO:0000256" key="8">
    <source>
        <dbReference type="SAM" id="MobiDB-lite"/>
    </source>
</evidence>
<dbReference type="Gene3D" id="1.10.510.10">
    <property type="entry name" value="Transferase(Phosphotransferase) domain 1"/>
    <property type="match status" value="1"/>
</dbReference>
<feature type="compositionally biased region" description="Low complexity" evidence="8">
    <location>
        <begin position="388"/>
        <end position="400"/>
    </location>
</feature>
<evidence type="ECO:0000256" key="1">
    <source>
        <dbReference type="ARBA" id="ARBA00012513"/>
    </source>
</evidence>
<evidence type="ECO:0000313" key="11">
    <source>
        <dbReference type="Proteomes" id="UP000664277"/>
    </source>
</evidence>
<dbReference type="SUPFAM" id="SSF56112">
    <property type="entry name" value="Protein kinase-like (PK-like)"/>
    <property type="match status" value="1"/>
</dbReference>
<feature type="compositionally biased region" description="Polar residues" evidence="8">
    <location>
        <begin position="465"/>
        <end position="492"/>
    </location>
</feature>
<protein>
    <recommendedName>
        <fullName evidence="1">non-specific serine/threonine protein kinase</fullName>
        <ecNumber evidence="1">2.7.11.1</ecNumber>
    </recommendedName>
</protein>
<evidence type="ECO:0000256" key="7">
    <source>
        <dbReference type="SAM" id="Coils"/>
    </source>
</evidence>
<dbReference type="AlphaFoldDB" id="A0A8J7PH03"/>
<dbReference type="Pfam" id="PF00069">
    <property type="entry name" value="Pkinase"/>
    <property type="match status" value="1"/>
</dbReference>
<dbReference type="PANTHER" id="PTHR43289">
    <property type="entry name" value="MITOGEN-ACTIVATED PROTEIN KINASE KINASE KINASE 20-RELATED"/>
    <property type="match status" value="1"/>
</dbReference>
<feature type="compositionally biased region" description="Gly residues" evidence="8">
    <location>
        <begin position="423"/>
        <end position="432"/>
    </location>
</feature>
<dbReference type="PANTHER" id="PTHR43289:SF6">
    <property type="entry name" value="SERINE_THREONINE-PROTEIN KINASE NEKL-3"/>
    <property type="match status" value="1"/>
</dbReference>
<dbReference type="Gene3D" id="3.30.200.20">
    <property type="entry name" value="Phosphorylase Kinase, domain 1"/>
    <property type="match status" value="1"/>
</dbReference>
<dbReference type="PROSITE" id="PS00107">
    <property type="entry name" value="PROTEIN_KINASE_ATP"/>
    <property type="match status" value="1"/>
</dbReference>
<proteinExistence type="predicted"/>
<organism evidence="10 11">
    <name type="scientific">Candidatus Obscuribacter phosphatis</name>
    <dbReference type="NCBI Taxonomy" id="1906157"/>
    <lineage>
        <taxon>Bacteria</taxon>
        <taxon>Bacillati</taxon>
        <taxon>Candidatus Melainabacteria</taxon>
        <taxon>Candidatus Obscuribacterales</taxon>
        <taxon>Candidatus Obscuribacteraceae</taxon>
        <taxon>Candidatus Obscuribacter</taxon>
    </lineage>
</organism>
<evidence type="ECO:0000313" key="10">
    <source>
        <dbReference type="EMBL" id="MBN8659700.1"/>
    </source>
</evidence>
<evidence type="ECO:0000256" key="5">
    <source>
        <dbReference type="ARBA" id="ARBA00022840"/>
    </source>
</evidence>
<feature type="region of interest" description="Disordered" evidence="8">
    <location>
        <begin position="448"/>
        <end position="528"/>
    </location>
</feature>
<name>A0A8J7PH03_9BACT</name>